<keyword evidence="11" id="KW-1185">Reference proteome</keyword>
<dbReference type="InParanoid" id="D2V7F8"/>
<keyword evidence="3 9" id="KW-0812">Transmembrane</keyword>
<dbReference type="VEuPathDB" id="AmoebaDB:NAEGRDRAFT_64781"/>
<dbReference type="eggNOG" id="KOG3372">
    <property type="taxonomic scope" value="Eukaryota"/>
</dbReference>
<sequence>MFSWSNRLSSIITDAISILGLMAICYGASSYFLATKPSDMDISVKVKQLLKFNRLDYVRNYSPDRAAFVFDFDSNLTPLFHWNVKVLHVMLYAEYKTDSNELNQVILWDDILERKYLLEGRQSAHLRYGFLNGKYTLIDYGNELRDKTITLKLRWNVVPYVGLLYDQEDVVGQYLLPKQYKRSGPERAKVVYDETYDEELIRSHFSQQ</sequence>
<dbReference type="PANTHER" id="PTHR12804">
    <property type="entry name" value="MICROSOMAL SIGNAL PEPTIDASE 23 KD SUBUNIT SPC22/23"/>
    <property type="match status" value="1"/>
</dbReference>
<feature type="transmembrane region" description="Helical" evidence="9">
    <location>
        <begin position="12"/>
        <end position="34"/>
    </location>
</feature>
<evidence type="ECO:0000256" key="4">
    <source>
        <dbReference type="ARBA" id="ARBA00022824"/>
    </source>
</evidence>
<evidence type="ECO:0000313" key="11">
    <source>
        <dbReference type="Proteomes" id="UP000006671"/>
    </source>
</evidence>
<organism evidence="11">
    <name type="scientific">Naegleria gruberi</name>
    <name type="common">Amoeba</name>
    <dbReference type="NCBI Taxonomy" id="5762"/>
    <lineage>
        <taxon>Eukaryota</taxon>
        <taxon>Discoba</taxon>
        <taxon>Heterolobosea</taxon>
        <taxon>Tetramitia</taxon>
        <taxon>Eutetramitia</taxon>
        <taxon>Vahlkampfiidae</taxon>
        <taxon>Naegleria</taxon>
    </lineage>
</organism>
<reference evidence="10 11" key="1">
    <citation type="journal article" date="2010" name="Cell">
        <title>The genome of Naegleria gruberi illuminates early eukaryotic versatility.</title>
        <authorList>
            <person name="Fritz-Laylin L.K."/>
            <person name="Prochnik S.E."/>
            <person name="Ginger M.L."/>
            <person name="Dacks J.B."/>
            <person name="Carpenter M.L."/>
            <person name="Field M.C."/>
            <person name="Kuo A."/>
            <person name="Paredez A."/>
            <person name="Chapman J."/>
            <person name="Pham J."/>
            <person name="Shu S."/>
            <person name="Neupane R."/>
            <person name="Cipriano M."/>
            <person name="Mancuso J."/>
            <person name="Tu H."/>
            <person name="Salamov A."/>
            <person name="Lindquist E."/>
            <person name="Shapiro H."/>
            <person name="Lucas S."/>
            <person name="Grigoriev I.V."/>
            <person name="Cande W.Z."/>
            <person name="Fulton C."/>
            <person name="Rokhsar D.S."/>
            <person name="Dawson S.C."/>
        </authorList>
    </citation>
    <scope>NUCLEOTIDE SEQUENCE [LARGE SCALE GENOMIC DNA]</scope>
    <source>
        <strain evidence="10 11">NEG-M</strain>
    </source>
</reference>
<dbReference type="OMA" id="LRSTFTW"/>
<dbReference type="PANTHER" id="PTHR12804:SF0">
    <property type="entry name" value="SIGNAL PEPTIDASE COMPLEX SUBUNIT 3"/>
    <property type="match status" value="1"/>
</dbReference>
<evidence type="ECO:0000256" key="5">
    <source>
        <dbReference type="ARBA" id="ARBA00022968"/>
    </source>
</evidence>
<evidence type="ECO:0000256" key="7">
    <source>
        <dbReference type="ARBA" id="ARBA00023136"/>
    </source>
</evidence>
<dbReference type="EMBL" id="GG738855">
    <property type="protein sequence ID" value="EFC47244.1"/>
    <property type="molecule type" value="Genomic_DNA"/>
</dbReference>
<keyword evidence="6 9" id="KW-1133">Transmembrane helix</keyword>
<dbReference type="InterPro" id="IPR007653">
    <property type="entry name" value="SPC3"/>
</dbReference>
<evidence type="ECO:0000256" key="8">
    <source>
        <dbReference type="ARBA" id="ARBA00029556"/>
    </source>
</evidence>
<evidence type="ECO:0000256" key="3">
    <source>
        <dbReference type="ARBA" id="ARBA00022692"/>
    </source>
</evidence>
<dbReference type="GeneID" id="8849008"/>
<dbReference type="RefSeq" id="XP_002679988.1">
    <property type="nucleotide sequence ID" value="XM_002679942.1"/>
</dbReference>
<evidence type="ECO:0000256" key="9">
    <source>
        <dbReference type="SAM" id="Phobius"/>
    </source>
</evidence>
<keyword evidence="5" id="KW-0735">Signal-anchor</keyword>
<dbReference type="Proteomes" id="UP000006671">
    <property type="component" value="Unassembled WGS sequence"/>
</dbReference>
<dbReference type="OrthoDB" id="10261524at2759"/>
<dbReference type="GO" id="GO:0005787">
    <property type="term" value="C:signal peptidase complex"/>
    <property type="evidence" value="ECO:0007669"/>
    <property type="project" value="InterPro"/>
</dbReference>
<comment type="subcellular location">
    <subcellularLocation>
        <location evidence="1">Endoplasmic reticulum membrane</location>
        <topology evidence="1">Single-pass type II membrane protein</topology>
    </subcellularLocation>
</comment>
<evidence type="ECO:0000256" key="1">
    <source>
        <dbReference type="ARBA" id="ARBA00004648"/>
    </source>
</evidence>
<accession>D2V7F8</accession>
<keyword evidence="4" id="KW-0256">Endoplasmic reticulum</keyword>
<protein>
    <recommendedName>
        <fullName evidence="8">Signal peptidase complex subunit 3</fullName>
    </recommendedName>
</protein>
<dbReference type="STRING" id="5762.D2V7F8"/>
<dbReference type="AlphaFoldDB" id="D2V7F8"/>
<keyword evidence="7 9" id="KW-0472">Membrane</keyword>
<dbReference type="PIRSF" id="PIRSF016089">
    <property type="entry name" value="SPC22"/>
    <property type="match status" value="1"/>
</dbReference>
<evidence type="ECO:0000256" key="2">
    <source>
        <dbReference type="ARBA" id="ARBA00009289"/>
    </source>
</evidence>
<dbReference type="FunCoup" id="D2V7F8">
    <property type="interactions" value="150"/>
</dbReference>
<evidence type="ECO:0000313" key="10">
    <source>
        <dbReference type="EMBL" id="EFC47244.1"/>
    </source>
</evidence>
<name>D2V7F8_NAEGR</name>
<proteinExistence type="inferred from homology"/>
<evidence type="ECO:0000256" key="6">
    <source>
        <dbReference type="ARBA" id="ARBA00022989"/>
    </source>
</evidence>
<dbReference type="Pfam" id="PF04573">
    <property type="entry name" value="SPC22"/>
    <property type="match status" value="1"/>
</dbReference>
<dbReference type="KEGG" id="ngr:NAEGRDRAFT_64781"/>
<gene>
    <name evidence="10" type="ORF">NAEGRDRAFT_64781</name>
</gene>
<dbReference type="GO" id="GO:0006465">
    <property type="term" value="P:signal peptide processing"/>
    <property type="evidence" value="ECO:0007669"/>
    <property type="project" value="InterPro"/>
</dbReference>
<comment type="similarity">
    <text evidence="2">Belongs to the SPCS3 family.</text>
</comment>
<dbReference type="GO" id="GO:0045047">
    <property type="term" value="P:protein targeting to ER"/>
    <property type="evidence" value="ECO:0007669"/>
    <property type="project" value="TreeGrafter"/>
</dbReference>